<feature type="region of interest" description="Disordered" evidence="1">
    <location>
        <begin position="1"/>
        <end position="29"/>
    </location>
</feature>
<evidence type="ECO:0000313" key="2">
    <source>
        <dbReference type="EMBL" id="OMP02473.1"/>
    </source>
</evidence>
<evidence type="ECO:0000256" key="1">
    <source>
        <dbReference type="SAM" id="MobiDB-lite"/>
    </source>
</evidence>
<feature type="compositionally biased region" description="Basic and acidic residues" evidence="1">
    <location>
        <begin position="1"/>
        <end position="10"/>
    </location>
</feature>
<dbReference type="Proteomes" id="UP000187203">
    <property type="component" value="Unassembled WGS sequence"/>
</dbReference>
<dbReference type="AlphaFoldDB" id="A0A1R3K5U6"/>
<organism evidence="2 3">
    <name type="scientific">Corchorus olitorius</name>
    <dbReference type="NCBI Taxonomy" id="93759"/>
    <lineage>
        <taxon>Eukaryota</taxon>
        <taxon>Viridiplantae</taxon>
        <taxon>Streptophyta</taxon>
        <taxon>Embryophyta</taxon>
        <taxon>Tracheophyta</taxon>
        <taxon>Spermatophyta</taxon>
        <taxon>Magnoliopsida</taxon>
        <taxon>eudicotyledons</taxon>
        <taxon>Gunneridae</taxon>
        <taxon>Pentapetalae</taxon>
        <taxon>rosids</taxon>
        <taxon>malvids</taxon>
        <taxon>Malvales</taxon>
        <taxon>Malvaceae</taxon>
        <taxon>Grewioideae</taxon>
        <taxon>Apeibeae</taxon>
        <taxon>Corchorus</taxon>
    </lineage>
</organism>
<proteinExistence type="predicted"/>
<name>A0A1R3K5U6_9ROSI</name>
<gene>
    <name evidence="2" type="ORF">COLO4_11056</name>
</gene>
<reference evidence="3" key="1">
    <citation type="submission" date="2013-09" db="EMBL/GenBank/DDBJ databases">
        <title>Corchorus olitorius genome sequencing.</title>
        <authorList>
            <person name="Alam M."/>
            <person name="Haque M.S."/>
            <person name="Islam M.S."/>
            <person name="Emdad E.M."/>
            <person name="Islam M.M."/>
            <person name="Ahmed B."/>
            <person name="Halim A."/>
            <person name="Hossen Q.M.M."/>
            <person name="Hossain M.Z."/>
            <person name="Ahmed R."/>
            <person name="Khan M.M."/>
            <person name="Islam R."/>
            <person name="Rashid M.M."/>
            <person name="Khan S.A."/>
            <person name="Rahman M.S."/>
            <person name="Alam M."/>
            <person name="Yahiya A.S."/>
            <person name="Khan M.S."/>
            <person name="Azam M.S."/>
            <person name="Haque T."/>
            <person name="Lashkar M.Z.H."/>
            <person name="Akhand A.I."/>
            <person name="Morshed G."/>
            <person name="Roy S."/>
            <person name="Uddin K.S."/>
            <person name="Rabeya T."/>
            <person name="Hossain A.S."/>
            <person name="Chowdhury A."/>
            <person name="Snigdha A.R."/>
            <person name="Mortoza M.S."/>
            <person name="Matin S.A."/>
            <person name="Hoque S.M.E."/>
            <person name="Islam M.K."/>
            <person name="Roy D.K."/>
            <person name="Haider R."/>
            <person name="Moosa M.M."/>
            <person name="Elias S.M."/>
            <person name="Hasan A.M."/>
            <person name="Jahan S."/>
            <person name="Shafiuddin M."/>
            <person name="Mahmood N."/>
            <person name="Shommy N.S."/>
        </authorList>
    </citation>
    <scope>NUCLEOTIDE SEQUENCE [LARGE SCALE GENOMIC DNA]</scope>
    <source>
        <strain evidence="3">cv. O-4</strain>
    </source>
</reference>
<evidence type="ECO:0000313" key="3">
    <source>
        <dbReference type="Proteomes" id="UP000187203"/>
    </source>
</evidence>
<accession>A0A1R3K5U6</accession>
<protein>
    <submittedName>
        <fullName evidence="2">Uncharacterized protein</fullName>
    </submittedName>
</protein>
<sequence>MGNMKVEARKVQKSNRGWGNGAPHESEVK</sequence>
<keyword evidence="3" id="KW-1185">Reference proteome</keyword>
<comment type="caution">
    <text evidence="2">The sequence shown here is derived from an EMBL/GenBank/DDBJ whole genome shotgun (WGS) entry which is preliminary data.</text>
</comment>
<dbReference type="EMBL" id="AWUE01014632">
    <property type="protein sequence ID" value="OMP02473.1"/>
    <property type="molecule type" value="Genomic_DNA"/>
</dbReference>